<proteinExistence type="predicted"/>
<comment type="caution">
    <text evidence="1">The sequence shown here is derived from an EMBL/GenBank/DDBJ whole genome shotgun (WGS) entry which is preliminary data.</text>
</comment>
<protein>
    <submittedName>
        <fullName evidence="1">Uncharacterized protein</fullName>
    </submittedName>
</protein>
<sequence>MIISIVPNAAVTDFLPFKITLHCNGLVTSDVQPDQSLKIAPAVAVADPPAFILASFADNYNPKDEVTLEHHDLLPR</sequence>
<dbReference type="Proteomes" id="UP000239936">
    <property type="component" value="Unassembled WGS sequence"/>
</dbReference>
<name>A0A2S7XPN7_9GAMM</name>
<organism evidence="1 2">
    <name type="scientific">Chromatium okenii</name>
    <dbReference type="NCBI Taxonomy" id="61644"/>
    <lineage>
        <taxon>Bacteria</taxon>
        <taxon>Pseudomonadati</taxon>
        <taxon>Pseudomonadota</taxon>
        <taxon>Gammaproteobacteria</taxon>
        <taxon>Chromatiales</taxon>
        <taxon>Chromatiaceae</taxon>
        <taxon>Chromatium</taxon>
    </lineage>
</organism>
<evidence type="ECO:0000313" key="1">
    <source>
        <dbReference type="EMBL" id="PQJ95704.1"/>
    </source>
</evidence>
<evidence type="ECO:0000313" key="2">
    <source>
        <dbReference type="Proteomes" id="UP000239936"/>
    </source>
</evidence>
<reference evidence="1 2" key="1">
    <citation type="submission" date="2018-01" db="EMBL/GenBank/DDBJ databases">
        <title>The complete genome sequence of Chromatium okenii LaCa, a purple sulfur bacterium with a turbulent life.</title>
        <authorList>
            <person name="Luedin S.M."/>
            <person name="Liechti N."/>
            <person name="Storelli N."/>
            <person name="Danza F."/>
            <person name="Wittwer M."/>
            <person name="Pothier J.F."/>
            <person name="Tonolla M.A."/>
        </authorList>
    </citation>
    <scope>NUCLEOTIDE SEQUENCE [LARGE SCALE GENOMIC DNA]</scope>
    <source>
        <strain evidence="1 2">LaCa</strain>
    </source>
</reference>
<dbReference type="AlphaFoldDB" id="A0A2S7XPN7"/>
<dbReference type="EMBL" id="PPGH01000037">
    <property type="protein sequence ID" value="PQJ95704.1"/>
    <property type="molecule type" value="Genomic_DNA"/>
</dbReference>
<gene>
    <name evidence="1" type="ORF">CXB77_16745</name>
</gene>
<keyword evidence="2" id="KW-1185">Reference proteome</keyword>
<accession>A0A2S7XPN7</accession>